<dbReference type="Proteomes" id="UP000016936">
    <property type="component" value="Unassembled WGS sequence"/>
</dbReference>
<dbReference type="InterPro" id="IPR018957">
    <property type="entry name" value="Znf_C3HC4_RING-type"/>
</dbReference>
<dbReference type="PROSITE" id="PS50089">
    <property type="entry name" value="ZF_RING_2"/>
    <property type="match status" value="1"/>
</dbReference>
<dbReference type="Gene3D" id="3.30.40.10">
    <property type="entry name" value="Zinc/RING finger domain, C3HC4 (zinc finger)"/>
    <property type="match status" value="1"/>
</dbReference>
<dbReference type="OMA" id="WCVIKAL"/>
<keyword evidence="2 4" id="KW-0863">Zinc-finger</keyword>
<dbReference type="OrthoDB" id="6270329at2759"/>
<dbReference type="InterPro" id="IPR013083">
    <property type="entry name" value="Znf_RING/FYVE/PHD"/>
</dbReference>
<dbReference type="EMBL" id="KB445581">
    <property type="protein sequence ID" value="EMD87738.1"/>
    <property type="molecule type" value="Genomic_DNA"/>
</dbReference>
<dbReference type="AlphaFoldDB" id="M2UIA1"/>
<evidence type="ECO:0000256" key="1">
    <source>
        <dbReference type="ARBA" id="ARBA00022723"/>
    </source>
</evidence>
<name>M2UIA1_COCH5</name>
<proteinExistence type="predicted"/>
<organism evidence="6 7">
    <name type="scientific">Cochliobolus heterostrophus (strain C5 / ATCC 48332 / race O)</name>
    <name type="common">Southern corn leaf blight fungus</name>
    <name type="synonym">Bipolaris maydis</name>
    <dbReference type="NCBI Taxonomy" id="701091"/>
    <lineage>
        <taxon>Eukaryota</taxon>
        <taxon>Fungi</taxon>
        <taxon>Dikarya</taxon>
        <taxon>Ascomycota</taxon>
        <taxon>Pezizomycotina</taxon>
        <taxon>Dothideomycetes</taxon>
        <taxon>Pleosporomycetidae</taxon>
        <taxon>Pleosporales</taxon>
        <taxon>Pleosporineae</taxon>
        <taxon>Pleosporaceae</taxon>
        <taxon>Bipolaris</taxon>
    </lineage>
</organism>
<dbReference type="SUPFAM" id="SSF57850">
    <property type="entry name" value="RING/U-box"/>
    <property type="match status" value="1"/>
</dbReference>
<evidence type="ECO:0000313" key="7">
    <source>
        <dbReference type="Proteomes" id="UP000016936"/>
    </source>
</evidence>
<dbReference type="GO" id="GO:0008270">
    <property type="term" value="F:zinc ion binding"/>
    <property type="evidence" value="ECO:0007669"/>
    <property type="project" value="UniProtKB-KW"/>
</dbReference>
<evidence type="ECO:0000256" key="4">
    <source>
        <dbReference type="PROSITE-ProRule" id="PRU00175"/>
    </source>
</evidence>
<keyword evidence="3" id="KW-0862">Zinc</keyword>
<dbReference type="InterPro" id="IPR017907">
    <property type="entry name" value="Znf_RING_CS"/>
</dbReference>
<dbReference type="PROSITE" id="PS00518">
    <property type="entry name" value="ZF_RING_1"/>
    <property type="match status" value="1"/>
</dbReference>
<keyword evidence="7" id="KW-1185">Reference proteome</keyword>
<dbReference type="InterPro" id="IPR001841">
    <property type="entry name" value="Znf_RING"/>
</dbReference>
<feature type="domain" description="RING-type" evidence="5">
    <location>
        <begin position="30"/>
        <end position="100"/>
    </location>
</feature>
<protein>
    <recommendedName>
        <fullName evidence="5">RING-type domain-containing protein</fullName>
    </recommendedName>
</protein>
<dbReference type="SMART" id="SM00184">
    <property type="entry name" value="RING"/>
    <property type="match status" value="1"/>
</dbReference>
<accession>M2UIA1</accession>
<reference evidence="7" key="2">
    <citation type="journal article" date="2013" name="PLoS Genet.">
        <title>Comparative genome structure, secondary metabolite, and effector coding capacity across Cochliobolus pathogens.</title>
        <authorList>
            <person name="Condon B.J."/>
            <person name="Leng Y."/>
            <person name="Wu D."/>
            <person name="Bushley K.E."/>
            <person name="Ohm R.A."/>
            <person name="Otillar R."/>
            <person name="Martin J."/>
            <person name="Schackwitz W."/>
            <person name="Grimwood J."/>
            <person name="MohdZainudin N."/>
            <person name="Xue C."/>
            <person name="Wang R."/>
            <person name="Manning V.A."/>
            <person name="Dhillon B."/>
            <person name="Tu Z.J."/>
            <person name="Steffenson B.J."/>
            <person name="Salamov A."/>
            <person name="Sun H."/>
            <person name="Lowry S."/>
            <person name="LaButti K."/>
            <person name="Han J."/>
            <person name="Copeland A."/>
            <person name="Lindquist E."/>
            <person name="Barry K."/>
            <person name="Schmutz J."/>
            <person name="Baker S.E."/>
            <person name="Ciuffetti L.M."/>
            <person name="Grigoriev I.V."/>
            <person name="Zhong S."/>
            <person name="Turgeon B.G."/>
        </authorList>
    </citation>
    <scope>NUCLEOTIDE SEQUENCE [LARGE SCALE GENOMIC DNA]</scope>
    <source>
        <strain evidence="7">C5 / ATCC 48332 / race O</strain>
    </source>
</reference>
<evidence type="ECO:0000313" key="6">
    <source>
        <dbReference type="EMBL" id="EMD87738.1"/>
    </source>
</evidence>
<dbReference type="HOGENOM" id="CLU_847271_0_0_1"/>
<keyword evidence="1" id="KW-0479">Metal-binding</keyword>
<gene>
    <name evidence="6" type="ORF">COCHEDRAFT_1182602</name>
</gene>
<evidence type="ECO:0000259" key="5">
    <source>
        <dbReference type="PROSITE" id="PS50089"/>
    </source>
</evidence>
<evidence type="ECO:0000256" key="2">
    <source>
        <dbReference type="ARBA" id="ARBA00022771"/>
    </source>
</evidence>
<evidence type="ECO:0000256" key="3">
    <source>
        <dbReference type="ARBA" id="ARBA00022833"/>
    </source>
</evidence>
<dbReference type="Pfam" id="PF00097">
    <property type="entry name" value="zf-C3HC4"/>
    <property type="match status" value="1"/>
</dbReference>
<sequence>MDSAYTYQDAVDNVIAAFKPANDSSYGPTCVVCRREYGSAGQSFEHDNIDFLGQLPGPIRRRYIEDTVEAIQTPCNHTFCLRCISFWCQDKAICTCPMCRHPIVLRRDPADLVRPDQDLFWDENDALCLPPRCMTALGWENRNIFKLQTRHLVTTMKPMPFLWIKEVMLHDLPVIMVSIARRFYYHDLRPTETVPSDLSSLARHNPKDLAKRLPVIRTLEALARNDAPIAYHEDAFRLYEGLRDIINNPRGIAFDNDGTCQSWGEAVLAVISTLMEEKTLVSTSGGVSQRKWWMYVWCVIKALMVWQAYAARLRVVWRLRHEQGEYDWRS</sequence>
<reference evidence="6 7" key="1">
    <citation type="journal article" date="2012" name="PLoS Pathog.">
        <title>Diverse lifestyles and strategies of plant pathogenesis encoded in the genomes of eighteen Dothideomycetes fungi.</title>
        <authorList>
            <person name="Ohm R.A."/>
            <person name="Feau N."/>
            <person name="Henrissat B."/>
            <person name="Schoch C.L."/>
            <person name="Horwitz B.A."/>
            <person name="Barry K.W."/>
            <person name="Condon B.J."/>
            <person name="Copeland A.C."/>
            <person name="Dhillon B."/>
            <person name="Glaser F."/>
            <person name="Hesse C.N."/>
            <person name="Kosti I."/>
            <person name="LaButti K."/>
            <person name="Lindquist E.A."/>
            <person name="Lucas S."/>
            <person name="Salamov A.A."/>
            <person name="Bradshaw R.E."/>
            <person name="Ciuffetti L."/>
            <person name="Hamelin R.C."/>
            <person name="Kema G.H.J."/>
            <person name="Lawrence C."/>
            <person name="Scott J.A."/>
            <person name="Spatafora J.W."/>
            <person name="Turgeon B.G."/>
            <person name="de Wit P.J.G.M."/>
            <person name="Zhong S."/>
            <person name="Goodwin S.B."/>
            <person name="Grigoriev I.V."/>
        </authorList>
    </citation>
    <scope>NUCLEOTIDE SEQUENCE [LARGE SCALE GENOMIC DNA]</scope>
    <source>
        <strain evidence="7">C5 / ATCC 48332 / race O</strain>
    </source>
</reference>